<dbReference type="AlphaFoldDB" id="A0A224YP97"/>
<proteinExistence type="predicted"/>
<organism evidence="2">
    <name type="scientific">Rhipicephalus zambeziensis</name>
    <dbReference type="NCBI Taxonomy" id="60191"/>
    <lineage>
        <taxon>Eukaryota</taxon>
        <taxon>Metazoa</taxon>
        <taxon>Ecdysozoa</taxon>
        <taxon>Arthropoda</taxon>
        <taxon>Chelicerata</taxon>
        <taxon>Arachnida</taxon>
        <taxon>Acari</taxon>
        <taxon>Parasitiformes</taxon>
        <taxon>Ixodida</taxon>
        <taxon>Ixodoidea</taxon>
        <taxon>Ixodidae</taxon>
        <taxon>Rhipicephalinae</taxon>
        <taxon>Rhipicephalus</taxon>
        <taxon>Rhipicephalus</taxon>
    </lineage>
</organism>
<evidence type="ECO:0000313" key="2">
    <source>
        <dbReference type="EMBL" id="MAA19427.1"/>
    </source>
</evidence>
<sequence>MLMSLNFVKLSAFVKAFIDMPVQKRAHVRFKKIMSFPHVMVLPNKTREHSGRLELLASKNNQHAELRYFNEPLIPRKDDPLKYCKEHGAALHRGNARTALRCLPIPATEVTSERMFSTAGSTITSR</sequence>
<dbReference type="Pfam" id="PF05699">
    <property type="entry name" value="Dimer_Tnp_hAT"/>
    <property type="match status" value="1"/>
</dbReference>
<reference evidence="2" key="1">
    <citation type="journal article" date="2017" name="Parasit. Vectors">
        <title>Sialotranscriptomics of Rhipicephalus zambeziensis reveals intricate expression profiles of secretory proteins and suggests tight temporal transcriptional regulation during blood-feeding.</title>
        <authorList>
            <person name="de Castro M.H."/>
            <person name="de Klerk D."/>
            <person name="Pienaar R."/>
            <person name="Rees D.J.G."/>
            <person name="Mans B.J."/>
        </authorList>
    </citation>
    <scope>NUCLEOTIDE SEQUENCE</scope>
    <source>
        <tissue evidence="2">Salivary glands</tissue>
    </source>
</reference>
<dbReference type="InterPro" id="IPR012337">
    <property type="entry name" value="RNaseH-like_sf"/>
</dbReference>
<dbReference type="GO" id="GO:0046983">
    <property type="term" value="F:protein dimerization activity"/>
    <property type="evidence" value="ECO:0007669"/>
    <property type="project" value="InterPro"/>
</dbReference>
<dbReference type="EMBL" id="GFPF01008281">
    <property type="protein sequence ID" value="MAA19427.1"/>
    <property type="molecule type" value="Transcribed_RNA"/>
</dbReference>
<accession>A0A224YP97</accession>
<protein>
    <submittedName>
        <fullName evidence="2">Hat-25 zm</fullName>
    </submittedName>
</protein>
<name>A0A224YP97_9ACAR</name>
<evidence type="ECO:0000259" key="1">
    <source>
        <dbReference type="Pfam" id="PF05699"/>
    </source>
</evidence>
<dbReference type="SUPFAM" id="SSF53098">
    <property type="entry name" value="Ribonuclease H-like"/>
    <property type="match status" value="1"/>
</dbReference>
<feature type="domain" description="HAT C-terminal dimerisation" evidence="1">
    <location>
        <begin position="67"/>
        <end position="124"/>
    </location>
</feature>
<dbReference type="InterPro" id="IPR008906">
    <property type="entry name" value="HATC_C_dom"/>
</dbReference>